<accession>A0A261SZX0</accession>
<sequence>MQLTVRKLAPAVALMALVLAGCTTPSKTGDKSAATPATTQPAQPATASSVEFYIAQTQPGAGLAEVKVPDGSLYMQRQPVLTRADLTEAAALVDRQGQNFVGLRFTEAGARKLNDVSSQNVGKMLALVLDRELVAAPKIAEPLNRGVLAFGVPSEQAAAAIAAKIRGDAPGAAAPGAAAPGAAAPNGRTPAQQAEPSNSTNQPARP</sequence>
<feature type="domain" description="SecDF P1 head subdomain" evidence="3">
    <location>
        <begin position="72"/>
        <end position="168"/>
    </location>
</feature>
<keyword evidence="5" id="KW-1185">Reference proteome</keyword>
<keyword evidence="2" id="KW-0732">Signal</keyword>
<protein>
    <submittedName>
        <fullName evidence="4">Preprotein translocase subunit SecD</fullName>
    </submittedName>
</protein>
<dbReference type="PROSITE" id="PS51257">
    <property type="entry name" value="PROKAR_LIPOPROTEIN"/>
    <property type="match status" value="1"/>
</dbReference>
<evidence type="ECO:0000313" key="4">
    <source>
        <dbReference type="EMBL" id="OZI42725.1"/>
    </source>
</evidence>
<evidence type="ECO:0000259" key="3">
    <source>
        <dbReference type="Pfam" id="PF22599"/>
    </source>
</evidence>
<feature type="region of interest" description="Disordered" evidence="1">
    <location>
        <begin position="169"/>
        <end position="206"/>
    </location>
</feature>
<name>A0A261SZX0_9BORD</name>
<organism evidence="4 5">
    <name type="scientific">Bordetella genomosp. 5</name>
    <dbReference type="NCBI Taxonomy" id="1395608"/>
    <lineage>
        <taxon>Bacteria</taxon>
        <taxon>Pseudomonadati</taxon>
        <taxon>Pseudomonadota</taxon>
        <taxon>Betaproteobacteria</taxon>
        <taxon>Burkholderiales</taxon>
        <taxon>Alcaligenaceae</taxon>
        <taxon>Bordetella</taxon>
    </lineage>
</organism>
<evidence type="ECO:0000256" key="2">
    <source>
        <dbReference type="SAM" id="SignalP"/>
    </source>
</evidence>
<reference evidence="4 5" key="1">
    <citation type="submission" date="2017-05" db="EMBL/GenBank/DDBJ databases">
        <title>Complete and WGS of Bordetella genogroups.</title>
        <authorList>
            <person name="Spilker T."/>
            <person name="LiPuma J."/>
        </authorList>
    </citation>
    <scope>NUCLEOTIDE SEQUENCE [LARGE SCALE GENOMIC DNA]</scope>
    <source>
        <strain evidence="4 5">AU10456</strain>
    </source>
</reference>
<dbReference type="Gene3D" id="3.30.1360.200">
    <property type="match status" value="1"/>
</dbReference>
<dbReference type="Pfam" id="PF22599">
    <property type="entry name" value="SecDF_P1_head"/>
    <property type="match status" value="1"/>
</dbReference>
<dbReference type="EMBL" id="NEVP01000017">
    <property type="protein sequence ID" value="OZI42725.1"/>
    <property type="molecule type" value="Genomic_DNA"/>
</dbReference>
<feature type="signal peptide" evidence="2">
    <location>
        <begin position="1"/>
        <end position="28"/>
    </location>
</feature>
<gene>
    <name evidence="4" type="ORF">CAL25_23785</name>
</gene>
<dbReference type="AlphaFoldDB" id="A0A261SZX0"/>
<evidence type="ECO:0000256" key="1">
    <source>
        <dbReference type="SAM" id="MobiDB-lite"/>
    </source>
</evidence>
<feature type="compositionally biased region" description="Low complexity" evidence="1">
    <location>
        <begin position="169"/>
        <end position="185"/>
    </location>
</feature>
<feature type="chain" id="PRO_5011972216" evidence="2">
    <location>
        <begin position="29"/>
        <end position="206"/>
    </location>
</feature>
<feature type="compositionally biased region" description="Polar residues" evidence="1">
    <location>
        <begin position="189"/>
        <end position="206"/>
    </location>
</feature>
<evidence type="ECO:0000313" key="5">
    <source>
        <dbReference type="Proteomes" id="UP000216913"/>
    </source>
</evidence>
<proteinExistence type="predicted"/>
<comment type="caution">
    <text evidence="4">The sequence shown here is derived from an EMBL/GenBank/DDBJ whole genome shotgun (WGS) entry which is preliminary data.</text>
</comment>
<dbReference type="InterPro" id="IPR054384">
    <property type="entry name" value="SecDF_P1_head"/>
</dbReference>
<dbReference type="Proteomes" id="UP000216913">
    <property type="component" value="Unassembled WGS sequence"/>
</dbReference>
<dbReference type="RefSeq" id="WP_170948585.1">
    <property type="nucleotide sequence ID" value="NZ_NEVP01000017.1"/>
</dbReference>